<dbReference type="RefSeq" id="WP_101290369.1">
    <property type="nucleotide sequence ID" value="NZ_FOUQ01000002.1"/>
</dbReference>
<evidence type="ECO:0000256" key="6">
    <source>
        <dbReference type="ARBA" id="ARBA00023295"/>
    </source>
</evidence>
<comment type="cofactor">
    <cofactor evidence="1">
        <name>Ca(2+)</name>
        <dbReference type="ChEBI" id="CHEBI:29108"/>
    </cofactor>
</comment>
<keyword evidence="3 8" id="KW-0479">Metal-binding</keyword>
<dbReference type="AlphaFoldDB" id="A0A1I4RZ00"/>
<keyword evidence="6" id="KW-0326">Glycosidase</keyword>
<dbReference type="PANTHER" id="PTHR43447">
    <property type="entry name" value="ALPHA-AMYLASE"/>
    <property type="match status" value="1"/>
</dbReference>
<sequence length="495" mass="55764">MIQRTLLQAFHWYYPGDGRLWPDIEEKAASLAEMGITDVWLPPPYKGSAGGHSVGYDVYDLFDLGEFDQKGSVSTKYGDRAALERAAHALEEKGIGVIYDVVFNHRMGADETERVRVHRVNPDNREEIDPETFEATVHTRFTFPGRQGRYSKFIWDAKCFSGVDHIEDPDETGVFKLVNDYDDGWSVEVGEEFGNFDYLMGSDIEFRNKAVYEELKYWGRWLMGEFPCAGFRLDAVKHIPAWFFRDWIGHMREKAGKDLFVVAEYWLPDLDALRTYLDLVDHQLMLFDVALHYNFHDASKGGDGYDMRKLFDGTLVGAMPDHAVTLVANHDTQPLQSLEAPVEPWFKPLAYALILLREQGVPCVFHPDLYGADYTDKGGDGQDHHIEMPAIGCLPQLIKARQRFAHGPQTDIFDDPNCIAFVRRGTSEAPGCVVVMTNGGEAAKPVELGQEMAGVVFRDVLGHRDDEITTDKAGRANFPVNGGSVSVWVRADALN</sequence>
<feature type="binding site" evidence="8">
    <location>
        <position position="197"/>
    </location>
    <ligand>
        <name>Ca(2+)</name>
        <dbReference type="ChEBI" id="CHEBI:29108"/>
        <label>1</label>
    </ligand>
</feature>
<evidence type="ECO:0000256" key="3">
    <source>
        <dbReference type="ARBA" id="ARBA00022723"/>
    </source>
</evidence>
<dbReference type="Pfam" id="PF00128">
    <property type="entry name" value="Alpha-amylase"/>
    <property type="match status" value="1"/>
</dbReference>
<dbReference type="PIRSF" id="PIRSF001021">
    <property type="entry name" value="Alph-amls_thrmst"/>
    <property type="match status" value="1"/>
</dbReference>
<evidence type="ECO:0000256" key="5">
    <source>
        <dbReference type="ARBA" id="ARBA00023277"/>
    </source>
</evidence>
<keyword evidence="8" id="KW-0106">Calcium</keyword>
<feature type="active site" description="Nucleophile" evidence="7">
    <location>
        <position position="234"/>
    </location>
</feature>
<reference evidence="10 11" key="1">
    <citation type="submission" date="2017-12" db="EMBL/GenBank/DDBJ databases">
        <title>Anaerobic carbon monoxide metabolism by Pleomorphomonas carboxyditropha sp. nov., a new mesophilic hydrogenogenic carboxidotroph.</title>
        <authorList>
            <person name="Esquivel-Elizondo S."/>
            <person name="Krajmalnik-Brown R."/>
        </authorList>
    </citation>
    <scope>NUCLEOTIDE SEQUENCE [LARGE SCALE GENOMIC DNA]</scope>
    <source>
        <strain evidence="10 11">R5-392</strain>
    </source>
</reference>
<evidence type="ECO:0000256" key="8">
    <source>
        <dbReference type="PIRSR" id="PIRSR001021-2"/>
    </source>
</evidence>
<feature type="binding site" evidence="8">
    <location>
        <position position="104"/>
    </location>
    <ligand>
        <name>Ca(2+)</name>
        <dbReference type="ChEBI" id="CHEBI:29108"/>
        <label>1</label>
    </ligand>
</feature>
<keyword evidence="4" id="KW-0378">Hydrolase</keyword>
<protein>
    <submittedName>
        <fullName evidence="10">Alpha-amylase</fullName>
    </submittedName>
</protein>
<feature type="domain" description="Glycosyl hydrolase family 13 catalytic" evidence="9">
    <location>
        <begin position="4"/>
        <end position="401"/>
    </location>
</feature>
<dbReference type="CDD" id="cd11318">
    <property type="entry name" value="AmyAc_bac_fung_AmyA"/>
    <property type="match status" value="1"/>
</dbReference>
<dbReference type="Gene3D" id="2.40.30.140">
    <property type="match status" value="1"/>
</dbReference>
<gene>
    <name evidence="10" type="ORF">CXZ10_15990</name>
</gene>
<evidence type="ECO:0000256" key="1">
    <source>
        <dbReference type="ARBA" id="ARBA00001913"/>
    </source>
</evidence>
<comment type="similarity">
    <text evidence="2">Belongs to the glycosyl hydrolase 13 family.</text>
</comment>
<dbReference type="OrthoDB" id="9805159at2"/>
<dbReference type="Gene3D" id="2.60.40.1180">
    <property type="entry name" value="Golgi alpha-mannosidase II"/>
    <property type="match status" value="1"/>
</dbReference>
<dbReference type="NCBIfam" id="NF006968">
    <property type="entry name" value="PRK09441.1-1"/>
    <property type="match status" value="1"/>
</dbReference>
<feature type="binding site" evidence="8">
    <location>
        <position position="238"/>
    </location>
    <ligand>
        <name>Ca(2+)</name>
        <dbReference type="ChEBI" id="CHEBI:29108"/>
        <label>1</label>
    </ligand>
</feature>
<organism evidence="10 11">
    <name type="scientific">Pleomorphomonas diazotrophica</name>
    <dbReference type="NCBI Taxonomy" id="1166257"/>
    <lineage>
        <taxon>Bacteria</taxon>
        <taxon>Pseudomonadati</taxon>
        <taxon>Pseudomonadota</taxon>
        <taxon>Alphaproteobacteria</taxon>
        <taxon>Hyphomicrobiales</taxon>
        <taxon>Pleomorphomonadaceae</taxon>
        <taxon>Pleomorphomonas</taxon>
    </lineage>
</organism>
<evidence type="ECO:0000256" key="4">
    <source>
        <dbReference type="ARBA" id="ARBA00022801"/>
    </source>
</evidence>
<dbReference type="EMBL" id="PJNW01000014">
    <property type="protein sequence ID" value="PKR87966.1"/>
    <property type="molecule type" value="Genomic_DNA"/>
</dbReference>
<accession>A0A1I4RZ00</accession>
<dbReference type="Proteomes" id="UP000233491">
    <property type="component" value="Unassembled WGS sequence"/>
</dbReference>
<feature type="active site" description="Proton donor" evidence="7">
    <location>
        <position position="264"/>
    </location>
</feature>
<evidence type="ECO:0000259" key="9">
    <source>
        <dbReference type="SMART" id="SM00642"/>
    </source>
</evidence>
<dbReference type="NCBIfam" id="NF006969">
    <property type="entry name" value="PRK09441.1-2"/>
    <property type="match status" value="1"/>
</dbReference>
<keyword evidence="5" id="KW-0119">Carbohydrate metabolism</keyword>
<comment type="caution">
    <text evidence="10">The sequence shown here is derived from an EMBL/GenBank/DDBJ whole genome shotgun (WGS) entry which is preliminary data.</text>
</comment>
<evidence type="ECO:0000313" key="10">
    <source>
        <dbReference type="EMBL" id="PKR87966.1"/>
    </source>
</evidence>
<dbReference type="InterPro" id="IPR013780">
    <property type="entry name" value="Glyco_hydro_b"/>
</dbReference>
<evidence type="ECO:0000256" key="7">
    <source>
        <dbReference type="PIRSR" id="PIRSR001021-1"/>
    </source>
</evidence>
<feature type="binding site" evidence="8">
    <location>
        <position position="203"/>
    </location>
    <ligand>
        <name>Ca(2+)</name>
        <dbReference type="ChEBI" id="CHEBI:29108"/>
        <label>1</label>
    </ligand>
</feature>
<evidence type="ECO:0000256" key="2">
    <source>
        <dbReference type="ARBA" id="ARBA00008061"/>
    </source>
</evidence>
<proteinExistence type="inferred from homology"/>
<dbReference type="SMART" id="SM00642">
    <property type="entry name" value="Aamy"/>
    <property type="match status" value="1"/>
</dbReference>
<dbReference type="InterPro" id="IPR017853">
    <property type="entry name" value="GH"/>
</dbReference>
<evidence type="ECO:0000313" key="11">
    <source>
        <dbReference type="Proteomes" id="UP000233491"/>
    </source>
</evidence>
<name>A0A1I4RZ00_9HYPH</name>
<dbReference type="SUPFAM" id="SSF51011">
    <property type="entry name" value="Glycosyl hydrolase domain"/>
    <property type="match status" value="1"/>
</dbReference>
<keyword evidence="11" id="KW-1185">Reference proteome</keyword>
<dbReference type="Gene3D" id="3.20.20.80">
    <property type="entry name" value="Glycosidases"/>
    <property type="match status" value="1"/>
</dbReference>
<dbReference type="GO" id="GO:0005975">
    <property type="term" value="P:carbohydrate metabolic process"/>
    <property type="evidence" value="ECO:0007669"/>
    <property type="project" value="InterPro"/>
</dbReference>
<dbReference type="InterPro" id="IPR013776">
    <property type="entry name" value="A-amylase_thermo"/>
</dbReference>
<dbReference type="GO" id="GO:0005509">
    <property type="term" value="F:calcium ion binding"/>
    <property type="evidence" value="ECO:0007669"/>
    <property type="project" value="InterPro"/>
</dbReference>
<dbReference type="GO" id="GO:0004553">
    <property type="term" value="F:hydrolase activity, hydrolyzing O-glycosyl compounds"/>
    <property type="evidence" value="ECO:0007669"/>
    <property type="project" value="InterPro"/>
</dbReference>
<dbReference type="SUPFAM" id="SSF51445">
    <property type="entry name" value="(Trans)glycosidases"/>
    <property type="match status" value="1"/>
</dbReference>
<dbReference type="InterPro" id="IPR006047">
    <property type="entry name" value="GH13_cat_dom"/>
</dbReference>